<accession>A0A6J4INX2</accession>
<proteinExistence type="predicted"/>
<reference evidence="1" key="1">
    <citation type="submission" date="2020-02" db="EMBL/GenBank/DDBJ databases">
        <authorList>
            <person name="Meier V. D."/>
        </authorList>
    </citation>
    <scope>NUCLEOTIDE SEQUENCE</scope>
    <source>
        <strain evidence="1">AVDCRST_MAG92</strain>
    </source>
</reference>
<gene>
    <name evidence="1" type="ORF">AVDCRST_MAG92-2185</name>
</gene>
<sequence>MLNRERGSKDAICASLSLAGGISLPQNIAWVESELWAFLVDVLKTVAK</sequence>
<name>A0A6J4INX2_9CYAN</name>
<organism evidence="1">
    <name type="scientific">uncultured Coleofasciculus sp</name>
    <dbReference type="NCBI Taxonomy" id="1267456"/>
    <lineage>
        <taxon>Bacteria</taxon>
        <taxon>Bacillati</taxon>
        <taxon>Cyanobacteriota</taxon>
        <taxon>Cyanophyceae</taxon>
        <taxon>Coleofasciculales</taxon>
        <taxon>Coleofasciculaceae</taxon>
        <taxon>Coleofasciculus</taxon>
        <taxon>environmental samples</taxon>
    </lineage>
</organism>
<evidence type="ECO:0000313" key="1">
    <source>
        <dbReference type="EMBL" id="CAA9254912.1"/>
    </source>
</evidence>
<dbReference type="AlphaFoldDB" id="A0A6J4INX2"/>
<dbReference type="EMBL" id="CADCTM010000326">
    <property type="protein sequence ID" value="CAA9254912.1"/>
    <property type="molecule type" value="Genomic_DNA"/>
</dbReference>
<protein>
    <submittedName>
        <fullName evidence="1">Uncharacterized protein</fullName>
    </submittedName>
</protein>